<dbReference type="InterPro" id="IPR010994">
    <property type="entry name" value="RuvA_2-like"/>
</dbReference>
<sequence>MDSTQLTSWLLLQSIDGVGDRTALKLVQAFGTPAGALAAPSGDLRRIGCSAELAEAIRRGADLRIRHLIDRQVTLVERLAIQVVTLTDPLYPKRLKAIPDPPPLLYYTGALHEQDGAALAIVGGRSATSAGKALTEEIAQELARGGWTIVSGMARGIDAAAHRGALAGQGRTIAVLGCGVDQTYPPEHDQLRRQIEAQGAVLAELPVGSPPQSHHFPRRNRIISGLSVGVLVAEAAMNSGSLITAKLALEQGREVFALPGSVKEARCRGSNGLIKQGARLIECAADMIEELLPQVEPAVRVRMVSGVTGASVRGELGPEEQRIYEVLSPVAQSVDVVIERTGLSAATVAATMLALELRGFVRQLPGPQYLRR</sequence>
<reference evidence="5" key="1">
    <citation type="submission" date="2018-04" db="EMBL/GenBank/DDBJ databases">
        <authorList>
            <person name="Lucker S."/>
            <person name="Sakoula D."/>
        </authorList>
    </citation>
    <scope>NUCLEOTIDE SEQUENCE [LARGE SCALE GENOMIC DNA]</scope>
</reference>
<dbReference type="EMBL" id="OUNR01000001">
    <property type="protein sequence ID" value="SPP63393.1"/>
    <property type="molecule type" value="Genomic_DNA"/>
</dbReference>
<dbReference type="Gene3D" id="3.40.50.450">
    <property type="match status" value="1"/>
</dbReference>
<protein>
    <submittedName>
        <fullName evidence="4">Uncharacterized protein</fullName>
    </submittedName>
</protein>
<dbReference type="FunCoup" id="A0A330L2F8">
    <property type="interactions" value="334"/>
</dbReference>
<dbReference type="InParanoid" id="A0A330L2F8"/>
<evidence type="ECO:0000256" key="1">
    <source>
        <dbReference type="ARBA" id="ARBA00006525"/>
    </source>
</evidence>
<dbReference type="PANTHER" id="PTHR43022:SF1">
    <property type="entry name" value="PROTEIN SMF"/>
    <property type="match status" value="1"/>
</dbReference>
<feature type="domain" description="DprA winged helix" evidence="3">
    <location>
        <begin position="315"/>
        <end position="366"/>
    </location>
</feature>
<dbReference type="Pfam" id="PF17782">
    <property type="entry name" value="WHD_DprA"/>
    <property type="match status" value="1"/>
</dbReference>
<organism evidence="4 5">
    <name type="scientific">Nitrospira lenta</name>
    <dbReference type="NCBI Taxonomy" id="1436998"/>
    <lineage>
        <taxon>Bacteria</taxon>
        <taxon>Pseudomonadati</taxon>
        <taxon>Nitrospirota</taxon>
        <taxon>Nitrospiria</taxon>
        <taxon>Nitrospirales</taxon>
        <taxon>Nitrospiraceae</taxon>
        <taxon>Nitrospira</taxon>
    </lineage>
</organism>
<evidence type="ECO:0000259" key="2">
    <source>
        <dbReference type="Pfam" id="PF02481"/>
    </source>
</evidence>
<feature type="domain" description="Smf/DprA SLOG" evidence="2">
    <location>
        <begin position="82"/>
        <end position="291"/>
    </location>
</feature>
<name>A0A330L2F8_9BACT</name>
<dbReference type="RefSeq" id="WP_121987930.1">
    <property type="nucleotide sequence ID" value="NZ_OUNR01000001.1"/>
</dbReference>
<evidence type="ECO:0000259" key="3">
    <source>
        <dbReference type="Pfam" id="PF17782"/>
    </source>
</evidence>
<dbReference type="Pfam" id="PF02481">
    <property type="entry name" value="DNA_processg_A"/>
    <property type="match status" value="1"/>
</dbReference>
<dbReference type="InterPro" id="IPR036388">
    <property type="entry name" value="WH-like_DNA-bd_sf"/>
</dbReference>
<keyword evidence="5" id="KW-1185">Reference proteome</keyword>
<dbReference type="SUPFAM" id="SSF102405">
    <property type="entry name" value="MCP/YpsA-like"/>
    <property type="match status" value="1"/>
</dbReference>
<evidence type="ECO:0000313" key="5">
    <source>
        <dbReference type="Proteomes" id="UP000248168"/>
    </source>
</evidence>
<dbReference type="Gene3D" id="1.10.10.10">
    <property type="entry name" value="Winged helix-like DNA-binding domain superfamily/Winged helix DNA-binding domain"/>
    <property type="match status" value="1"/>
</dbReference>
<gene>
    <name evidence="4" type="primary">smf</name>
    <name evidence="4" type="ORF">NITLEN_10479</name>
</gene>
<comment type="similarity">
    <text evidence="1">Belongs to the DprA/Smf family.</text>
</comment>
<dbReference type="NCBIfam" id="TIGR00732">
    <property type="entry name" value="dprA"/>
    <property type="match status" value="1"/>
</dbReference>
<dbReference type="Proteomes" id="UP000248168">
    <property type="component" value="Unassembled WGS sequence"/>
</dbReference>
<dbReference type="PANTHER" id="PTHR43022">
    <property type="entry name" value="PROTEIN SMF"/>
    <property type="match status" value="1"/>
</dbReference>
<dbReference type="OrthoDB" id="9785707at2"/>
<dbReference type="AlphaFoldDB" id="A0A330L2F8"/>
<dbReference type="InterPro" id="IPR041614">
    <property type="entry name" value="DprA_WH"/>
</dbReference>
<evidence type="ECO:0000313" key="4">
    <source>
        <dbReference type="EMBL" id="SPP63393.1"/>
    </source>
</evidence>
<dbReference type="InterPro" id="IPR003488">
    <property type="entry name" value="DprA"/>
</dbReference>
<dbReference type="GO" id="GO:0009294">
    <property type="term" value="P:DNA-mediated transformation"/>
    <property type="evidence" value="ECO:0007669"/>
    <property type="project" value="InterPro"/>
</dbReference>
<dbReference type="SUPFAM" id="SSF47781">
    <property type="entry name" value="RuvA domain 2-like"/>
    <property type="match status" value="1"/>
</dbReference>
<dbReference type="InterPro" id="IPR057666">
    <property type="entry name" value="DrpA_SLOG"/>
</dbReference>
<accession>A0A330L2F8</accession>
<proteinExistence type="inferred from homology"/>